<dbReference type="InterPro" id="IPR002048">
    <property type="entry name" value="EF_hand_dom"/>
</dbReference>
<gene>
    <name evidence="11" type="primary">Efhb</name>
    <name evidence="11" type="ORF">GTO96_0009382</name>
</gene>
<keyword evidence="9" id="KW-0966">Cell projection</keyword>
<dbReference type="PROSITE" id="PS00018">
    <property type="entry name" value="EF_HAND_1"/>
    <property type="match status" value="1"/>
</dbReference>
<keyword evidence="3" id="KW-0479">Metal-binding</keyword>
<feature type="domain" description="EF-hand" evidence="10">
    <location>
        <begin position="132"/>
        <end position="167"/>
    </location>
</feature>
<evidence type="ECO:0000256" key="9">
    <source>
        <dbReference type="ARBA" id="ARBA00023273"/>
    </source>
</evidence>
<proteinExistence type="predicted"/>
<keyword evidence="5" id="KW-0106">Calcium</keyword>
<dbReference type="SMART" id="SM00054">
    <property type="entry name" value="EFh"/>
    <property type="match status" value="2"/>
</dbReference>
<feature type="domain" description="EF-hand" evidence="10">
    <location>
        <begin position="96"/>
        <end position="131"/>
    </location>
</feature>
<dbReference type="PROSITE" id="PS50222">
    <property type="entry name" value="EF_HAND_2"/>
    <property type="match status" value="2"/>
</dbReference>
<dbReference type="InterPro" id="IPR040193">
    <property type="entry name" value="EFHC1/EFHC2/EFHB"/>
</dbReference>
<dbReference type="AlphaFoldDB" id="A0A8X7XF33"/>
<evidence type="ECO:0000259" key="10">
    <source>
        <dbReference type="PROSITE" id="PS50222"/>
    </source>
</evidence>
<evidence type="ECO:0000256" key="3">
    <source>
        <dbReference type="ARBA" id="ARBA00022723"/>
    </source>
</evidence>
<dbReference type="SUPFAM" id="SSF47473">
    <property type="entry name" value="EF-hand"/>
    <property type="match status" value="1"/>
</dbReference>
<evidence type="ECO:0000256" key="6">
    <source>
        <dbReference type="ARBA" id="ARBA00022846"/>
    </source>
</evidence>
<name>A0A8X7XF33_POLSE</name>
<dbReference type="Pfam" id="PF25325">
    <property type="entry name" value="EF-hand_EFHB_C"/>
    <property type="match status" value="1"/>
</dbReference>
<evidence type="ECO:0000256" key="1">
    <source>
        <dbReference type="ARBA" id="ARBA00004611"/>
    </source>
</evidence>
<dbReference type="EMBL" id="JAATIS010002524">
    <property type="protein sequence ID" value="KAG2464867.1"/>
    <property type="molecule type" value="Genomic_DNA"/>
</dbReference>
<protein>
    <submittedName>
        <fullName evidence="11">EFHB protein</fullName>
    </submittedName>
</protein>
<keyword evidence="12" id="KW-1185">Reference proteome</keyword>
<organism evidence="11 12">
    <name type="scientific">Polypterus senegalus</name>
    <name type="common">Senegal bichir</name>
    <dbReference type="NCBI Taxonomy" id="55291"/>
    <lineage>
        <taxon>Eukaryota</taxon>
        <taxon>Metazoa</taxon>
        <taxon>Chordata</taxon>
        <taxon>Craniata</taxon>
        <taxon>Vertebrata</taxon>
        <taxon>Euteleostomi</taxon>
        <taxon>Actinopterygii</taxon>
        <taxon>Polypteriformes</taxon>
        <taxon>Polypteridae</taxon>
        <taxon>Polypterus</taxon>
    </lineage>
</organism>
<evidence type="ECO:0000313" key="11">
    <source>
        <dbReference type="EMBL" id="KAG2464867.1"/>
    </source>
</evidence>
<dbReference type="GO" id="GO:0005509">
    <property type="term" value="F:calcium ion binding"/>
    <property type="evidence" value="ECO:0007669"/>
    <property type="project" value="InterPro"/>
</dbReference>
<dbReference type="Gene3D" id="1.10.238.10">
    <property type="entry name" value="EF-hand"/>
    <property type="match status" value="1"/>
</dbReference>
<dbReference type="CDD" id="cd00051">
    <property type="entry name" value="EFh"/>
    <property type="match status" value="1"/>
</dbReference>
<dbReference type="Proteomes" id="UP000886611">
    <property type="component" value="Unassembled WGS sequence"/>
</dbReference>
<comment type="subcellular location">
    <subcellularLocation>
        <location evidence="1">Cytoplasm</location>
        <location evidence="1">Cytoskeleton</location>
        <location evidence="1">Flagellum axoneme</location>
    </subcellularLocation>
</comment>
<evidence type="ECO:0000256" key="5">
    <source>
        <dbReference type="ARBA" id="ARBA00022837"/>
    </source>
</evidence>
<dbReference type="InterPro" id="IPR057428">
    <property type="entry name" value="EFHB_EF-hand_C"/>
</dbReference>
<feature type="non-terminal residue" evidence="11">
    <location>
        <position position="1"/>
    </location>
</feature>
<evidence type="ECO:0000256" key="4">
    <source>
        <dbReference type="ARBA" id="ARBA00022737"/>
    </source>
</evidence>
<reference evidence="11 12" key="1">
    <citation type="journal article" date="2021" name="Cell">
        <title>Tracing the genetic footprints of vertebrate landing in non-teleost ray-finned fishes.</title>
        <authorList>
            <person name="Bi X."/>
            <person name="Wang K."/>
            <person name="Yang L."/>
            <person name="Pan H."/>
            <person name="Jiang H."/>
            <person name="Wei Q."/>
            <person name="Fang M."/>
            <person name="Yu H."/>
            <person name="Zhu C."/>
            <person name="Cai Y."/>
            <person name="He Y."/>
            <person name="Gan X."/>
            <person name="Zeng H."/>
            <person name="Yu D."/>
            <person name="Zhu Y."/>
            <person name="Jiang H."/>
            <person name="Qiu Q."/>
            <person name="Yang H."/>
            <person name="Zhang Y.E."/>
            <person name="Wang W."/>
            <person name="Zhu M."/>
            <person name="He S."/>
            <person name="Zhang G."/>
        </authorList>
    </citation>
    <scope>NUCLEOTIDE SEQUENCE [LARGE SCALE GENOMIC DNA]</scope>
    <source>
        <strain evidence="11">Bchr_013</strain>
    </source>
</reference>
<keyword evidence="6" id="KW-0282">Flagellum</keyword>
<dbReference type="InterPro" id="IPR011992">
    <property type="entry name" value="EF-hand-dom_pair"/>
</dbReference>
<keyword evidence="8" id="KW-0206">Cytoskeleton</keyword>
<evidence type="ECO:0000256" key="7">
    <source>
        <dbReference type="ARBA" id="ARBA00023069"/>
    </source>
</evidence>
<accession>A0A8X7XF33</accession>
<keyword evidence="7" id="KW-0969">Cilium</keyword>
<comment type="caution">
    <text evidence="11">The sequence shown here is derived from an EMBL/GenBank/DDBJ whole genome shotgun (WGS) entry which is preliminary data.</text>
</comment>
<keyword evidence="4" id="KW-0677">Repeat</keyword>
<dbReference type="InterPro" id="IPR018247">
    <property type="entry name" value="EF_Hand_1_Ca_BS"/>
</dbReference>
<dbReference type="PANTHER" id="PTHR12086:SF12">
    <property type="entry name" value="EF-HAND DOMAIN-CONTAINING FAMILY MEMBER B"/>
    <property type="match status" value="1"/>
</dbReference>
<evidence type="ECO:0000313" key="12">
    <source>
        <dbReference type="Proteomes" id="UP000886611"/>
    </source>
</evidence>
<keyword evidence="2" id="KW-0963">Cytoplasm</keyword>
<dbReference type="Pfam" id="PF13499">
    <property type="entry name" value="EF-hand_7"/>
    <property type="match status" value="1"/>
</dbReference>
<dbReference type="PANTHER" id="PTHR12086">
    <property type="entry name" value="EF-HAND DOMAIN C-TERMINAL CONTAINING PROTEIN"/>
    <property type="match status" value="1"/>
</dbReference>
<evidence type="ECO:0000256" key="2">
    <source>
        <dbReference type="ARBA" id="ARBA00022490"/>
    </source>
</evidence>
<sequence>MKVTLMLFGAQLNEYPVMYSLHYYGGNIINPPKNREQVDKEHEAGHHLYTRSHSAYYVGVGDLLHYTPALQFLRGKDRQRAVLAAIRQHLKKVNFHNFSTLLDAFRHYDKKGNGTINQEDLKVVCRQFNLDLNPELLNALIECCDVDKDGQINFLEFANFLNWKDKMPLSILEENILTRGKKRMVEEGVTNEGLVTPDDLQCEGYVVGKALKTLTRPNSVPHNFCTSSSMINAVVGGPSAAGYRTCGIPSVRTDLAAPCIKRVSDRTNYGDESDVRGLVNPSLYTLKGVTEKHLFMSRSKSEIATIFHNTGMDIPEDTFQQVWNLASKQHRKGLVCIETFNNALNEIQKYLSVLFEPSLFFLLFEVVSDEFPIFKMLCDILSFTSLSGV</sequence>
<feature type="non-terminal residue" evidence="11">
    <location>
        <position position="389"/>
    </location>
</feature>
<evidence type="ECO:0000256" key="8">
    <source>
        <dbReference type="ARBA" id="ARBA00023212"/>
    </source>
</evidence>